<dbReference type="InterPro" id="IPR024083">
    <property type="entry name" value="Fumarase/histidase_N"/>
</dbReference>
<feature type="active site" description="Proton donor/acceptor" evidence="2">
    <location>
        <position position="577"/>
    </location>
</feature>
<evidence type="ECO:0000313" key="9">
    <source>
        <dbReference type="Proteomes" id="UP000280501"/>
    </source>
</evidence>
<feature type="modified residue" description="2,3-didehydroalanine (Ser)" evidence="4">
    <location>
        <position position="667"/>
    </location>
</feature>
<feature type="binding site" evidence="3">
    <location>
        <position position="720"/>
    </location>
    <ligand>
        <name>substrate</name>
    </ligand>
</feature>
<dbReference type="InterPro" id="IPR008948">
    <property type="entry name" value="L-Aspartase-like"/>
</dbReference>
<comment type="caution">
    <text evidence="8">The sequence shown here is derived from an EMBL/GenBank/DDBJ whole genome shotgun (WGS) entry which is preliminary data.</text>
</comment>
<dbReference type="EMBL" id="RKQZ01000001">
    <property type="protein sequence ID" value="RPF20003.1"/>
    <property type="molecule type" value="Genomic_DNA"/>
</dbReference>
<sequence length="1057" mass="111238">MRSALAAGRTARAGCGPDVPACSHLDIWTMFEAVVRRHPGAVAVSDSRSSLTYRELHDAAVRWADAVHPAVTDPSASRCVVTQLDNGVDHVAVTLGSWRAGAMVAALGRGEPGTALRAELTTIRPAVTVTAARQGDLQDPDGPADPVGAVLVLPAGDAEPPARGAGASPAAADLGAPASLCFTSGTSGTPKTIVHTHHSLVQLARWMSGEMRVGPGDQVAQWAAPGYDAAVVELLVALLSGATAQIPGPGTRGDPEALLDWLTDRSITWFQTVPSYMRQLMRMADARSGTLPGLATAVLAGESIPPALVGQVRRVAPGADLYNLYGPSETILATSYRIPDGHRGEVPIGAAIPGRRLHLAGGDPASGTATLAVETPFAATDARGAPWSSGDGRVDTGDLVRRHGDDLYFAGRADDQVKAAGRRTDLGGVEAVIEEAPGVRAACVLPMRDEAGLVTRLLAFVVHDADAPTASGLRARCRARLGAGLPPIQFIRRDTLPRSRGGKVDTMSLLQGRDAPAPSADTTPSVVRLDGRSLTPEQVSRVAHDDVACHVPEEVTEQLVRRRREFEDRIASGEPVYGVTTGYGEMIYMHVDPTQESSLQHNLVRSHTAGCGPLFSVPEVRAIMLARANALAKGHSGIRPELLERLVTFLDRHVTPAVPEYGSLGASGDLAPLSHVASALIGEGQVLDGDRVRPTRDVLVERGIEPAFDLRYKEGLALINGTSAMTGLSSVLLHRARTQVWHAEIIAALAIEALEGSTGAFEAAGHEIARPHPGQIASARTMRNLLHDSGAAVSHEALRQEAADSRDFSAGSVSRTEVYLQKAYSLRAVPQVVGAVRDTLANAYRTLVVELNSANDNPLVFDDEEIFHGANFHGQPIAFAMDFTGLSMTQLGVLSERRTNRLLNRSLSGLPEFLVAGDPGLNSGLAGTQYAATALVAENRTIGSASIQSVPSNGDNQDVVSMGLIAARNCRRIMDNNDYILAVEAISAAQAVDLGGTRERLGRAGMAAYEAIRAHSPFIAHDRVMTGDVEAVRDLLRSGELAAAVSGTGTELEEVAS</sequence>
<dbReference type="InterPro" id="IPR000873">
    <property type="entry name" value="AMP-dep_synth/lig_dom"/>
</dbReference>
<dbReference type="SUPFAM" id="SSF56801">
    <property type="entry name" value="Acetyl-CoA synthetase-like"/>
    <property type="match status" value="1"/>
</dbReference>
<dbReference type="Gene3D" id="3.40.50.12780">
    <property type="entry name" value="N-terminal domain of ligase-like"/>
    <property type="match status" value="1"/>
</dbReference>
<dbReference type="Pfam" id="PF13193">
    <property type="entry name" value="AMP-binding_C"/>
    <property type="match status" value="1"/>
</dbReference>
<dbReference type="Gene3D" id="3.30.300.30">
    <property type="match status" value="1"/>
</dbReference>
<organism evidence="8 9">
    <name type="scientific">Myceligenerans xiligouense</name>
    <dbReference type="NCBI Taxonomy" id="253184"/>
    <lineage>
        <taxon>Bacteria</taxon>
        <taxon>Bacillati</taxon>
        <taxon>Actinomycetota</taxon>
        <taxon>Actinomycetes</taxon>
        <taxon>Micrococcales</taxon>
        <taxon>Promicromonosporaceae</taxon>
        <taxon>Myceligenerans</taxon>
    </lineage>
</organism>
<evidence type="ECO:0000259" key="6">
    <source>
        <dbReference type="Pfam" id="PF00501"/>
    </source>
</evidence>
<feature type="binding site" evidence="3">
    <location>
        <position position="607"/>
    </location>
    <ligand>
        <name>substrate</name>
    </ligand>
</feature>
<evidence type="ECO:0000259" key="7">
    <source>
        <dbReference type="Pfam" id="PF13193"/>
    </source>
</evidence>
<keyword evidence="9" id="KW-1185">Reference proteome</keyword>
<feature type="cross-link" description="5-imidazolinone (Ala-Gly)" evidence="5">
    <location>
        <begin position="666"/>
        <end position="668"/>
    </location>
</feature>
<dbReference type="PROSITE" id="PS00488">
    <property type="entry name" value="PAL_HISTIDASE"/>
    <property type="match status" value="1"/>
</dbReference>
<gene>
    <name evidence="8" type="ORF">EDD34_0578</name>
</gene>
<dbReference type="Pfam" id="PF00221">
    <property type="entry name" value="Lyase_aromatic"/>
    <property type="match status" value="1"/>
</dbReference>
<dbReference type="RefSeq" id="WP_123813227.1">
    <property type="nucleotide sequence ID" value="NZ_RKQZ01000001.1"/>
</dbReference>
<accession>A0A3N4YGR1</accession>
<feature type="domain" description="AMP-binding enzyme C-terminal" evidence="7">
    <location>
        <begin position="429"/>
        <end position="503"/>
    </location>
</feature>
<evidence type="ECO:0000256" key="3">
    <source>
        <dbReference type="PIRSR" id="PIRSR622314-2"/>
    </source>
</evidence>
<dbReference type="PROSITE" id="PS00455">
    <property type="entry name" value="AMP_BINDING"/>
    <property type="match status" value="1"/>
</dbReference>
<dbReference type="InterPro" id="IPR022313">
    <property type="entry name" value="Phe/His_NH3-lyase_AS"/>
</dbReference>
<dbReference type="OrthoDB" id="9806955at2"/>
<evidence type="ECO:0000256" key="4">
    <source>
        <dbReference type="PIRSR" id="PIRSR622314-3"/>
    </source>
</evidence>
<proteinExistence type="predicted"/>
<dbReference type="AlphaFoldDB" id="A0A3N4YGR1"/>
<dbReference type="GO" id="GO:0016841">
    <property type="term" value="F:ammonia-lyase activity"/>
    <property type="evidence" value="ECO:0007669"/>
    <property type="project" value="InterPro"/>
</dbReference>
<dbReference type="PANTHER" id="PTHR10362">
    <property type="entry name" value="HISTIDINE AMMONIA-LYASE"/>
    <property type="match status" value="1"/>
</dbReference>
<reference evidence="8 9" key="1">
    <citation type="submission" date="2018-11" db="EMBL/GenBank/DDBJ databases">
        <title>Sequencing the genomes of 1000 actinobacteria strains.</title>
        <authorList>
            <person name="Klenk H.-P."/>
        </authorList>
    </citation>
    <scope>NUCLEOTIDE SEQUENCE [LARGE SCALE GENOMIC DNA]</scope>
    <source>
        <strain evidence="8 9">DSM 15700</strain>
    </source>
</reference>
<dbReference type="InterPro" id="IPR042099">
    <property type="entry name" value="ANL_N_sf"/>
</dbReference>
<dbReference type="InterPro" id="IPR025110">
    <property type="entry name" value="AMP-bd_C"/>
</dbReference>
<dbReference type="CDD" id="cd00332">
    <property type="entry name" value="PAL-HAL"/>
    <property type="match status" value="1"/>
</dbReference>
<dbReference type="InterPro" id="IPR045851">
    <property type="entry name" value="AMP-bd_C_sf"/>
</dbReference>
<evidence type="ECO:0000313" key="8">
    <source>
        <dbReference type="EMBL" id="RPF20003.1"/>
    </source>
</evidence>
<protein>
    <submittedName>
        <fullName evidence="8">Tyrosine 2,3-aminomutase</fullName>
    </submittedName>
</protein>
<feature type="binding site" evidence="3">
    <location>
        <position position="827"/>
    </location>
    <ligand>
        <name>substrate</name>
    </ligand>
</feature>
<dbReference type="InterPro" id="IPR022314">
    <property type="entry name" value="Tyr_aminomutase"/>
</dbReference>
<name>A0A3N4YGR1_9MICO</name>
<dbReference type="Proteomes" id="UP000280501">
    <property type="component" value="Unassembled WGS sequence"/>
</dbReference>
<evidence type="ECO:0000256" key="2">
    <source>
        <dbReference type="PIRSR" id="PIRSR622314-1"/>
    </source>
</evidence>
<keyword evidence="1" id="KW-0456">Lyase</keyword>
<feature type="domain" description="AMP-dependent synthetase/ligase" evidence="6">
    <location>
        <begin position="31"/>
        <end position="360"/>
    </location>
</feature>
<dbReference type="Gene3D" id="1.10.275.10">
    <property type="entry name" value="Fumarase/aspartase (N-terminal domain)"/>
    <property type="match status" value="1"/>
</dbReference>
<dbReference type="NCBIfam" id="TIGR03832">
    <property type="entry name" value="Tyr_2_3_mutase"/>
    <property type="match status" value="1"/>
</dbReference>
<evidence type="ECO:0000256" key="5">
    <source>
        <dbReference type="PIRSR" id="PIRSR622314-4"/>
    </source>
</evidence>
<dbReference type="InterPro" id="IPR020845">
    <property type="entry name" value="AMP-binding_CS"/>
</dbReference>
<dbReference type="FunFam" id="1.10.275.10:FF:000005">
    <property type="entry name" value="Histidine ammonia-lyase"/>
    <property type="match status" value="1"/>
</dbReference>
<dbReference type="InterPro" id="IPR001106">
    <property type="entry name" value="Aromatic_Lyase"/>
</dbReference>
<dbReference type="SUPFAM" id="SSF48557">
    <property type="entry name" value="L-aspartase-like"/>
    <property type="match status" value="1"/>
</dbReference>
<dbReference type="Gene3D" id="1.20.200.10">
    <property type="entry name" value="Fumarase/aspartase (Central domain)"/>
    <property type="match status" value="1"/>
</dbReference>
<dbReference type="Pfam" id="PF00501">
    <property type="entry name" value="AMP-binding"/>
    <property type="match status" value="1"/>
</dbReference>
<evidence type="ECO:0000256" key="1">
    <source>
        <dbReference type="ARBA" id="ARBA00023239"/>
    </source>
</evidence>